<dbReference type="EMBL" id="BQNB010016419">
    <property type="protein sequence ID" value="GJT51563.1"/>
    <property type="molecule type" value="Genomic_DNA"/>
</dbReference>
<keyword evidence="1" id="KW-0812">Transmembrane</keyword>
<keyword evidence="3" id="KW-1185">Reference proteome</keyword>
<dbReference type="Proteomes" id="UP001151760">
    <property type="component" value="Unassembled WGS sequence"/>
</dbReference>
<evidence type="ECO:0000313" key="3">
    <source>
        <dbReference type="Proteomes" id="UP001151760"/>
    </source>
</evidence>
<sequence>MENMYVICRNEGFLDLNIHHVGEYYQNGFGYNFPSFMSCSKFLRDCDVVYLYVLGAHMAYKKLQVALENSCSLEKENQQALKFREVDHVYESNDGANLDDFEILQTKLNNMDEQAFDNELGTKLSKLDRFLISEDVTIRLPDVRITALDRLWSDHNHILLHIDKTDFWSTSVQIWIRYASDYVHASSSSKIIEKINKFASMDIIQKSHVKWDIEGDENSKFFHGLINQKRRNQMINGIMVEGNWNPEPLFVTRRLPLRKLRSRLGLWNVVKAAGPDGYSLRLLENAEDLMKVLSAWSSNAGCMAGDVPFILTWSSPVVPFMKSIASWKTLVIVFSYEAFLLECFIFCRLGVSDSYYKSM</sequence>
<reference evidence="2" key="1">
    <citation type="journal article" date="2022" name="Int. J. Mol. Sci.">
        <title>Draft Genome of Tanacetum Coccineum: Genomic Comparison of Closely Related Tanacetum-Family Plants.</title>
        <authorList>
            <person name="Yamashiro T."/>
            <person name="Shiraishi A."/>
            <person name="Nakayama K."/>
            <person name="Satake H."/>
        </authorList>
    </citation>
    <scope>NUCLEOTIDE SEQUENCE</scope>
</reference>
<evidence type="ECO:0000313" key="2">
    <source>
        <dbReference type="EMBL" id="GJT51563.1"/>
    </source>
</evidence>
<name>A0ABQ5ELC0_9ASTR</name>
<feature type="transmembrane region" description="Helical" evidence="1">
    <location>
        <begin position="330"/>
        <end position="351"/>
    </location>
</feature>
<proteinExistence type="predicted"/>
<keyword evidence="1" id="KW-1133">Transmembrane helix</keyword>
<accession>A0ABQ5ELC0</accession>
<protein>
    <submittedName>
        <fullName evidence="2">Uncharacterized protein</fullName>
    </submittedName>
</protein>
<gene>
    <name evidence="2" type="ORF">Tco_0977720</name>
</gene>
<organism evidence="2 3">
    <name type="scientific">Tanacetum coccineum</name>
    <dbReference type="NCBI Taxonomy" id="301880"/>
    <lineage>
        <taxon>Eukaryota</taxon>
        <taxon>Viridiplantae</taxon>
        <taxon>Streptophyta</taxon>
        <taxon>Embryophyta</taxon>
        <taxon>Tracheophyta</taxon>
        <taxon>Spermatophyta</taxon>
        <taxon>Magnoliopsida</taxon>
        <taxon>eudicotyledons</taxon>
        <taxon>Gunneridae</taxon>
        <taxon>Pentapetalae</taxon>
        <taxon>asterids</taxon>
        <taxon>campanulids</taxon>
        <taxon>Asterales</taxon>
        <taxon>Asteraceae</taxon>
        <taxon>Asteroideae</taxon>
        <taxon>Anthemideae</taxon>
        <taxon>Anthemidinae</taxon>
        <taxon>Tanacetum</taxon>
    </lineage>
</organism>
<reference evidence="2" key="2">
    <citation type="submission" date="2022-01" db="EMBL/GenBank/DDBJ databases">
        <authorList>
            <person name="Yamashiro T."/>
            <person name="Shiraishi A."/>
            <person name="Satake H."/>
            <person name="Nakayama K."/>
        </authorList>
    </citation>
    <scope>NUCLEOTIDE SEQUENCE</scope>
</reference>
<comment type="caution">
    <text evidence="2">The sequence shown here is derived from an EMBL/GenBank/DDBJ whole genome shotgun (WGS) entry which is preliminary data.</text>
</comment>
<evidence type="ECO:0000256" key="1">
    <source>
        <dbReference type="SAM" id="Phobius"/>
    </source>
</evidence>
<keyword evidence="1" id="KW-0472">Membrane</keyword>